<accession>A0ABV2B6C7</accession>
<evidence type="ECO:0000313" key="3">
    <source>
        <dbReference type="Proteomes" id="UP001434419"/>
    </source>
</evidence>
<keyword evidence="1" id="KW-0472">Membrane</keyword>
<feature type="transmembrane region" description="Helical" evidence="1">
    <location>
        <begin position="72"/>
        <end position="90"/>
    </location>
</feature>
<dbReference type="Proteomes" id="UP001434419">
    <property type="component" value="Unassembled WGS sequence"/>
</dbReference>
<dbReference type="EMBL" id="JBETVU010000007">
    <property type="protein sequence ID" value="MES5148410.1"/>
    <property type="molecule type" value="Genomic_DNA"/>
</dbReference>
<dbReference type="RefSeq" id="WP_060462869.1">
    <property type="nucleotide sequence ID" value="NZ_CP083390.1"/>
</dbReference>
<evidence type="ECO:0000313" key="2">
    <source>
        <dbReference type="EMBL" id="MES5148410.1"/>
    </source>
</evidence>
<keyword evidence="1" id="KW-1133">Transmembrane helix</keyword>
<evidence type="ECO:0000256" key="1">
    <source>
        <dbReference type="SAM" id="Phobius"/>
    </source>
</evidence>
<sequence>MPKRLNNLKNFDLNEFETSPKRRKTFSFIYRLFHYTTYRSYRNHLRFLNSFMIFAVILMFADLFAINAEQMQIIGALFFAICGVYSIEYFNVIRKGSQLIQDSDHIMQRIAISGVVSASWHVYDGAYRENEKNSIEITFTRERAVLTNMMRIIRKKNITLPLTKEDIENLKTYVRVVNESGENLVVYGTITSQMADQLRKNGIMLTPISNRYRDKPLRWDWACANGRWNDALLKYPKFKTYLFR</sequence>
<feature type="transmembrane region" description="Helical" evidence="1">
    <location>
        <begin position="47"/>
        <end position="66"/>
    </location>
</feature>
<name>A0ABV2B6C7_9LACO</name>
<proteinExistence type="predicted"/>
<organism evidence="2 3">
    <name type="scientific">Lactobacillus crispatus</name>
    <dbReference type="NCBI Taxonomy" id="47770"/>
    <lineage>
        <taxon>Bacteria</taxon>
        <taxon>Bacillati</taxon>
        <taxon>Bacillota</taxon>
        <taxon>Bacilli</taxon>
        <taxon>Lactobacillales</taxon>
        <taxon>Lactobacillaceae</taxon>
        <taxon>Lactobacillus</taxon>
    </lineage>
</organism>
<protein>
    <submittedName>
        <fullName evidence="2">Uncharacterized protein</fullName>
    </submittedName>
</protein>
<gene>
    <name evidence="2" type="ORF">ABVC42_00345</name>
</gene>
<keyword evidence="1" id="KW-0812">Transmembrane</keyword>
<reference evidence="2" key="1">
    <citation type="submission" date="2024-06" db="EMBL/GenBank/DDBJ databases">
        <title>Vaginal Lactobacillus fatty acid response mechanisms reveal a metabolite-targeted strategy for bacterial vaginosis treatment.</title>
        <authorList>
            <person name="Zhu M."/>
            <person name="Blainey P.C."/>
            <person name="Bloom S.M."/>
            <person name="Kwon D.S."/>
        </authorList>
    </citation>
    <scope>NUCLEOTIDE SEQUENCE</scope>
    <source>
        <strain evidence="2">194_F1_1</strain>
    </source>
</reference>
<comment type="caution">
    <text evidence="2">The sequence shown here is derived from an EMBL/GenBank/DDBJ whole genome shotgun (WGS) entry which is preliminary data.</text>
</comment>
<keyword evidence="3" id="KW-1185">Reference proteome</keyword>